<dbReference type="RefSeq" id="WP_225698423.1">
    <property type="nucleotide sequence ID" value="NZ_JAIXNE010000002.1"/>
</dbReference>
<comment type="caution">
    <text evidence="8">The sequence shown here is derived from an EMBL/GenBank/DDBJ whole genome shotgun (WGS) entry which is preliminary data.</text>
</comment>
<evidence type="ECO:0000313" key="7">
    <source>
        <dbReference type="EMBL" id="MCA6076497.1"/>
    </source>
</evidence>
<proteinExistence type="predicted"/>
<dbReference type="PANTHER" id="PTHR30329">
    <property type="entry name" value="STATOR ELEMENT OF FLAGELLAR MOTOR COMPLEX"/>
    <property type="match status" value="1"/>
</dbReference>
<dbReference type="CDD" id="cd07185">
    <property type="entry name" value="OmpA_C-like"/>
    <property type="match status" value="1"/>
</dbReference>
<dbReference type="PANTHER" id="PTHR30329:SF21">
    <property type="entry name" value="LIPOPROTEIN YIAD-RELATED"/>
    <property type="match status" value="1"/>
</dbReference>
<keyword evidence="3" id="KW-0998">Cell outer membrane</keyword>
<dbReference type="PRINTS" id="PR01021">
    <property type="entry name" value="OMPADOMAIN"/>
</dbReference>
<evidence type="ECO:0000256" key="1">
    <source>
        <dbReference type="ARBA" id="ARBA00004442"/>
    </source>
</evidence>
<keyword evidence="9" id="KW-1185">Reference proteome</keyword>
<comment type="subcellular location">
    <subcellularLocation>
        <location evidence="1">Cell outer membrane</location>
    </subcellularLocation>
</comment>
<dbReference type="InterPro" id="IPR011659">
    <property type="entry name" value="WD40"/>
</dbReference>
<dbReference type="InterPro" id="IPR050330">
    <property type="entry name" value="Bact_OuterMem_StrucFunc"/>
</dbReference>
<evidence type="ECO:0000313" key="8">
    <source>
        <dbReference type="EMBL" id="MCA6077625.1"/>
    </source>
</evidence>
<evidence type="ECO:0000259" key="5">
    <source>
        <dbReference type="PROSITE" id="PS51123"/>
    </source>
</evidence>
<dbReference type="Gene3D" id="3.30.1330.60">
    <property type="entry name" value="OmpA-like domain"/>
    <property type="match status" value="1"/>
</dbReference>
<name>A0A9X1HTG4_9BACT</name>
<sequence length="600" mass="67452">MNQFVKLMKKIILLLLITVGNVFLAVSQPFGENMELVNLGRKVNTGYHEAGPVISPDGRTLYFFVHNHPENNYGKEGSQDVWFVQKDDEGQWGEAKHLDKPFNIHRSNQVFGMLEGGSVLFIRGGSRKNNKGFSFIRKNGDGWSEPQEVEVDQFKQMNKGKFYGATISASGEFLILYFSERENSNFSDLYISKRKDNGDYGVPVKLNGLNTGRDEFAPYLAPDDKTLYFSSGRKDVGIGSADIYMTRRLDDTWMKWSEPENVGRPVNTRAFDAYLCVDKDMNVFVTQSGRTIDGGNLDIFTLKPREINIRLMGMLVDEENRQSIDGEIRIVSQHNEADTLWISDGKGSYETMINAQTSYQFEVIADGYEPLEASLTVGEVLSDSTIVRDFALKANERAVMLTGILYNAETLEPISGTVMMDNPAGNGKEIIIKTNSDGYFEKELNVEGWYMLTGTSEGYMNANDSIHNDRSELLVQRDLYLDPIEIGATVRLDNIFFDFDKTTLKPESYGELNKVLNFLESNPSVNIEIAGHTDNKGSDEYNINLSQGRAQAVVNYLIDQGIEDERIIAHGYGESVPVDTNDTDAGRAINRRVEFTILSK</sequence>
<dbReference type="InterPro" id="IPR036737">
    <property type="entry name" value="OmpA-like_sf"/>
</dbReference>
<evidence type="ECO:0000256" key="4">
    <source>
        <dbReference type="PROSITE-ProRule" id="PRU00473"/>
    </source>
</evidence>
<dbReference type="Pfam" id="PF00691">
    <property type="entry name" value="OmpA"/>
    <property type="match status" value="1"/>
</dbReference>
<reference evidence="8" key="1">
    <citation type="submission" date="2021-09" db="EMBL/GenBank/DDBJ databases">
        <title>Fulvivirga sp. isolated from coastal sediment.</title>
        <authorList>
            <person name="Yu H."/>
        </authorList>
    </citation>
    <scope>NUCLEOTIDE SEQUENCE</scope>
    <source>
        <strain evidence="8">1062</strain>
    </source>
</reference>
<protein>
    <submittedName>
        <fullName evidence="8">OmpA family protein</fullName>
    </submittedName>
</protein>
<dbReference type="EMBL" id="JAIXNE010000003">
    <property type="protein sequence ID" value="MCA6076497.1"/>
    <property type="molecule type" value="Genomic_DNA"/>
</dbReference>
<evidence type="ECO:0000313" key="6">
    <source>
        <dbReference type="EMBL" id="MCA6075320.1"/>
    </source>
</evidence>
<dbReference type="InterPro" id="IPR006665">
    <property type="entry name" value="OmpA-like"/>
</dbReference>
<dbReference type="Proteomes" id="UP001139409">
    <property type="component" value="Unassembled WGS sequence"/>
</dbReference>
<evidence type="ECO:0000256" key="2">
    <source>
        <dbReference type="ARBA" id="ARBA00023136"/>
    </source>
</evidence>
<organism evidence="8 9">
    <name type="scientific">Fulvivirga sedimenti</name>
    <dbReference type="NCBI Taxonomy" id="2879465"/>
    <lineage>
        <taxon>Bacteria</taxon>
        <taxon>Pseudomonadati</taxon>
        <taxon>Bacteroidota</taxon>
        <taxon>Cytophagia</taxon>
        <taxon>Cytophagales</taxon>
        <taxon>Fulvivirgaceae</taxon>
        <taxon>Fulvivirga</taxon>
    </lineage>
</organism>
<dbReference type="PROSITE" id="PS51123">
    <property type="entry name" value="OMPA_2"/>
    <property type="match status" value="1"/>
</dbReference>
<accession>A0A9X1HTG4</accession>
<dbReference type="AlphaFoldDB" id="A0A9X1HTG4"/>
<dbReference type="EMBL" id="JAIXNE010000004">
    <property type="protein sequence ID" value="MCA6077625.1"/>
    <property type="molecule type" value="Genomic_DNA"/>
</dbReference>
<dbReference type="InterPro" id="IPR006664">
    <property type="entry name" value="OMP_bac"/>
</dbReference>
<keyword evidence="2 4" id="KW-0472">Membrane</keyword>
<dbReference type="SUPFAM" id="SSF82171">
    <property type="entry name" value="DPP6 N-terminal domain-like"/>
    <property type="match status" value="1"/>
</dbReference>
<dbReference type="GO" id="GO:0009279">
    <property type="term" value="C:cell outer membrane"/>
    <property type="evidence" value="ECO:0007669"/>
    <property type="project" value="UniProtKB-SubCell"/>
</dbReference>
<feature type="domain" description="OmpA-like" evidence="5">
    <location>
        <begin position="484"/>
        <end position="600"/>
    </location>
</feature>
<dbReference type="Pfam" id="PF07676">
    <property type="entry name" value="PD40"/>
    <property type="match status" value="2"/>
</dbReference>
<evidence type="ECO:0000313" key="9">
    <source>
        <dbReference type="Proteomes" id="UP001139409"/>
    </source>
</evidence>
<dbReference type="EMBL" id="JAIXNE010000002">
    <property type="protein sequence ID" value="MCA6075320.1"/>
    <property type="molecule type" value="Genomic_DNA"/>
</dbReference>
<dbReference type="SUPFAM" id="SSF103088">
    <property type="entry name" value="OmpA-like"/>
    <property type="match status" value="1"/>
</dbReference>
<gene>
    <name evidence="6" type="ORF">LDX50_10595</name>
    <name evidence="7" type="ORF">LDX50_16565</name>
    <name evidence="8" type="ORF">LDX50_22285</name>
</gene>
<evidence type="ECO:0000256" key="3">
    <source>
        <dbReference type="ARBA" id="ARBA00023237"/>
    </source>
</evidence>